<gene>
    <name evidence="2" type="ORF">CYR55_11885</name>
</gene>
<evidence type="ECO:0000256" key="1">
    <source>
        <dbReference type="SAM" id="SignalP"/>
    </source>
</evidence>
<comment type="caution">
    <text evidence="2">The sequence shown here is derived from an EMBL/GenBank/DDBJ whole genome shotgun (WGS) entry which is preliminary data.</text>
</comment>
<keyword evidence="3" id="KW-1185">Reference proteome</keyword>
<dbReference type="EMBL" id="PJZF01000009">
    <property type="protein sequence ID" value="PLR36257.1"/>
    <property type="molecule type" value="Genomic_DNA"/>
</dbReference>
<organism evidence="2 3">
    <name type="scientific">Chimaeribacter californicus</name>
    <dbReference type="NCBI Taxonomy" id="2060067"/>
    <lineage>
        <taxon>Bacteria</taxon>
        <taxon>Pseudomonadati</taxon>
        <taxon>Pseudomonadota</taxon>
        <taxon>Gammaproteobacteria</taxon>
        <taxon>Enterobacterales</taxon>
        <taxon>Yersiniaceae</taxon>
        <taxon>Chimaeribacter</taxon>
    </lineage>
</organism>
<feature type="chain" id="PRO_5014704378" description="DUF1311 domain-containing protein" evidence="1">
    <location>
        <begin position="19"/>
        <end position="121"/>
    </location>
</feature>
<accession>A0A2N5E523</accession>
<protein>
    <recommendedName>
        <fullName evidence="4">DUF1311 domain-containing protein</fullName>
    </recommendedName>
</protein>
<proteinExistence type="predicted"/>
<feature type="signal peptide" evidence="1">
    <location>
        <begin position="1"/>
        <end position="18"/>
    </location>
</feature>
<dbReference type="OrthoDB" id="5878398at2"/>
<evidence type="ECO:0000313" key="3">
    <source>
        <dbReference type="Proteomes" id="UP000234240"/>
    </source>
</evidence>
<dbReference type="RefSeq" id="WP_101816352.1">
    <property type="nucleotide sequence ID" value="NZ_PJZF01000009.1"/>
</dbReference>
<sequence>MKIVLGLTFLLSSFTASAGFIHPMDFDGSESQQKEVIDYIKGKVKADYCEGAIDMCQESMLRMMEKQNLTAFKKLTQATDRKILNQVISDYCRSGIDMCNYETINMMYNQNLKASHEKLSW</sequence>
<keyword evidence="1" id="KW-0732">Signal</keyword>
<evidence type="ECO:0000313" key="2">
    <source>
        <dbReference type="EMBL" id="PLR36257.1"/>
    </source>
</evidence>
<name>A0A2N5E523_9GAMM</name>
<dbReference type="Proteomes" id="UP000234240">
    <property type="component" value="Unassembled WGS sequence"/>
</dbReference>
<reference evidence="2 3" key="1">
    <citation type="submission" date="2017-12" db="EMBL/GenBank/DDBJ databases">
        <title>Characterization of six clinical isolates of Enterochimera gen. nov., a novel genus of the Yersiniaciae family and the three species Enterochimera arupensis sp. nov., Enterochimera coloradensis sp. nov, and Enterochimera californica sp. nov.</title>
        <authorList>
            <person name="Rossi A."/>
            <person name="Fisher M."/>
        </authorList>
    </citation>
    <scope>NUCLEOTIDE SEQUENCE [LARGE SCALE GENOMIC DNA]</scope>
    <source>
        <strain evidence="3">2015-Iso6</strain>
    </source>
</reference>
<dbReference type="AlphaFoldDB" id="A0A2N5E523"/>
<evidence type="ECO:0008006" key="4">
    <source>
        <dbReference type="Google" id="ProtNLM"/>
    </source>
</evidence>